<protein>
    <submittedName>
        <fullName evidence="15">TonB-dependent receptor</fullName>
    </submittedName>
</protein>
<keyword evidence="15" id="KW-0675">Receptor</keyword>
<evidence type="ECO:0000256" key="9">
    <source>
        <dbReference type="ARBA" id="ARBA00023136"/>
    </source>
</evidence>
<keyword evidence="2 11" id="KW-0813">Transport</keyword>
<evidence type="ECO:0000313" key="16">
    <source>
        <dbReference type="Proteomes" id="UP001165565"/>
    </source>
</evidence>
<feature type="domain" description="TonB-dependent receptor plug" evidence="14">
    <location>
        <begin position="116"/>
        <end position="226"/>
    </location>
</feature>
<dbReference type="GO" id="GO:0006826">
    <property type="term" value="P:iron ion transport"/>
    <property type="evidence" value="ECO:0007669"/>
    <property type="project" value="UniProtKB-KW"/>
</dbReference>
<dbReference type="SUPFAM" id="SSF56935">
    <property type="entry name" value="Porins"/>
    <property type="match status" value="1"/>
</dbReference>
<name>A0AA42CPS1_9SPHN</name>
<comment type="subcellular location">
    <subcellularLocation>
        <location evidence="1 11">Cell outer membrane</location>
        <topology evidence="1 11">Multi-pass membrane protein</topology>
    </subcellularLocation>
</comment>
<keyword evidence="16" id="KW-1185">Reference proteome</keyword>
<accession>A0AA42CPS1</accession>
<evidence type="ECO:0000256" key="11">
    <source>
        <dbReference type="PROSITE-ProRule" id="PRU01360"/>
    </source>
</evidence>
<evidence type="ECO:0000259" key="14">
    <source>
        <dbReference type="Pfam" id="PF07715"/>
    </source>
</evidence>
<comment type="similarity">
    <text evidence="11 12">Belongs to the TonB-dependent receptor family.</text>
</comment>
<dbReference type="InterPro" id="IPR012910">
    <property type="entry name" value="Plug_dom"/>
</dbReference>
<keyword evidence="6" id="KW-0408">Iron</keyword>
<evidence type="ECO:0000256" key="7">
    <source>
        <dbReference type="ARBA" id="ARBA00023065"/>
    </source>
</evidence>
<reference evidence="15" key="1">
    <citation type="submission" date="2022-06" db="EMBL/GenBank/DDBJ databases">
        <title>Sphingomonas sp. nov. isolated from rhizosphere soil of tomato.</title>
        <authorList>
            <person name="Dong H."/>
            <person name="Gao R."/>
        </authorList>
    </citation>
    <scope>NUCLEOTIDE SEQUENCE</scope>
    <source>
        <strain evidence="15">MMSM24</strain>
    </source>
</reference>
<dbReference type="InterPro" id="IPR039426">
    <property type="entry name" value="TonB-dep_rcpt-like"/>
</dbReference>
<keyword evidence="3 11" id="KW-1134">Transmembrane beta strand</keyword>
<dbReference type="PANTHER" id="PTHR32552:SF81">
    <property type="entry name" value="TONB-DEPENDENT OUTER MEMBRANE RECEPTOR"/>
    <property type="match status" value="1"/>
</dbReference>
<keyword evidence="8 12" id="KW-0798">TonB box</keyword>
<evidence type="ECO:0000256" key="10">
    <source>
        <dbReference type="ARBA" id="ARBA00023237"/>
    </source>
</evidence>
<keyword evidence="5 11" id="KW-0812">Transmembrane</keyword>
<evidence type="ECO:0000256" key="12">
    <source>
        <dbReference type="RuleBase" id="RU003357"/>
    </source>
</evidence>
<dbReference type="GO" id="GO:0009279">
    <property type="term" value="C:cell outer membrane"/>
    <property type="evidence" value="ECO:0007669"/>
    <property type="project" value="UniProtKB-SubCell"/>
</dbReference>
<evidence type="ECO:0000256" key="8">
    <source>
        <dbReference type="ARBA" id="ARBA00023077"/>
    </source>
</evidence>
<organism evidence="15 16">
    <name type="scientific">Sphingomonas lycopersici</name>
    <dbReference type="NCBI Taxonomy" id="2951807"/>
    <lineage>
        <taxon>Bacteria</taxon>
        <taxon>Pseudomonadati</taxon>
        <taxon>Pseudomonadota</taxon>
        <taxon>Alphaproteobacteria</taxon>
        <taxon>Sphingomonadales</taxon>
        <taxon>Sphingomonadaceae</taxon>
        <taxon>Sphingomonas</taxon>
    </lineage>
</organism>
<evidence type="ECO:0000256" key="1">
    <source>
        <dbReference type="ARBA" id="ARBA00004571"/>
    </source>
</evidence>
<proteinExistence type="inferred from homology"/>
<dbReference type="Proteomes" id="UP001165565">
    <property type="component" value="Unassembled WGS sequence"/>
</dbReference>
<dbReference type="Pfam" id="PF07715">
    <property type="entry name" value="Plug"/>
    <property type="match status" value="1"/>
</dbReference>
<dbReference type="AlphaFoldDB" id="A0AA42CPS1"/>
<dbReference type="Pfam" id="PF00593">
    <property type="entry name" value="TonB_dep_Rec_b-barrel"/>
    <property type="match status" value="1"/>
</dbReference>
<dbReference type="Gene3D" id="2.40.170.20">
    <property type="entry name" value="TonB-dependent receptor, beta-barrel domain"/>
    <property type="match status" value="1"/>
</dbReference>
<keyword evidence="9 11" id="KW-0472">Membrane</keyword>
<comment type="caution">
    <text evidence="15">The sequence shown here is derived from an EMBL/GenBank/DDBJ whole genome shotgun (WGS) entry which is preliminary data.</text>
</comment>
<evidence type="ECO:0000256" key="2">
    <source>
        <dbReference type="ARBA" id="ARBA00022448"/>
    </source>
</evidence>
<keyword evidence="7" id="KW-0406">Ion transport</keyword>
<dbReference type="InterPro" id="IPR036942">
    <property type="entry name" value="Beta-barrel_TonB_sf"/>
</dbReference>
<evidence type="ECO:0000313" key="15">
    <source>
        <dbReference type="EMBL" id="MCW6534122.1"/>
    </source>
</evidence>
<gene>
    <name evidence="15" type="ORF">NEE01_04915</name>
</gene>
<dbReference type="PROSITE" id="PS52016">
    <property type="entry name" value="TONB_DEPENDENT_REC_3"/>
    <property type="match status" value="1"/>
</dbReference>
<dbReference type="PANTHER" id="PTHR32552">
    <property type="entry name" value="FERRICHROME IRON RECEPTOR-RELATED"/>
    <property type="match status" value="1"/>
</dbReference>
<evidence type="ECO:0000256" key="6">
    <source>
        <dbReference type="ARBA" id="ARBA00023004"/>
    </source>
</evidence>
<dbReference type="Gene3D" id="3.55.50.30">
    <property type="match status" value="1"/>
</dbReference>
<feature type="domain" description="TonB-dependent receptor-like beta-barrel" evidence="13">
    <location>
        <begin position="297"/>
        <end position="786"/>
    </location>
</feature>
<evidence type="ECO:0000256" key="3">
    <source>
        <dbReference type="ARBA" id="ARBA00022452"/>
    </source>
</evidence>
<evidence type="ECO:0000256" key="5">
    <source>
        <dbReference type="ARBA" id="ARBA00022692"/>
    </source>
</evidence>
<dbReference type="EMBL" id="JANFAV010000002">
    <property type="protein sequence ID" value="MCW6534122.1"/>
    <property type="molecule type" value="Genomic_DNA"/>
</dbReference>
<keyword evidence="4" id="KW-0410">Iron transport</keyword>
<keyword evidence="10 11" id="KW-0998">Cell outer membrane</keyword>
<evidence type="ECO:0000256" key="4">
    <source>
        <dbReference type="ARBA" id="ARBA00022496"/>
    </source>
</evidence>
<sequence length="821" mass="88277">MPAQAAAAPAAQGRTVTLRPGPLATALTDLARQAGWQLLFDPALVRGRSIKRATRAADAKKLLERLLRDNALEARWLPRGTLLIVPRAPSRAPPPAAEADNQPVIVTALKRETVMAETPLSMSVERGNVLADRGVHDIRTLARRHPELSVVDTGTGQQRLLIRGLASAGEPTVGIYYDESAISGPGGTTFDPSAFAPDLDLVDIDRVELLRGPQGTLYGASAMGGVVRVIFNQPDPTAWHGEARAGVDQTSGAGPGGSASLMLNAPIVADQLAARMSLYARRAGGVIRNDHLDIDHGGRTDKSGGRVNLAWTPQDGTSIQGSAIVQRTRISDAAFWYRAQGRNINDQSARTPQRNDLTLYNLTARHDLGGVTALATVSHYTWNIVREIDYTGVLSGQRDDPAICRSFFGLAATENCSAAQVAAFGSFVDSRLPGILYQPMRVADWSAELRFSSTGSGAAKWAVGAYLERRREHIASYALKVDAATGIMPRPLDVTGLRYLDSVLSQQALFGEWTQGLTRALALTLGGRLFRYVRASGGNVDIPNPITGTGALQGGRYASREIGSNLKALLSWHPAEALLVYAEASQGYRPGGVNIIPLLAPGLRVYRADRLWSYELGGKASAFDRRVSINADVYRIDWSDMIYPVSSANGAFAYNSNAGSAAIHGAELELTVAADPRTTIEGRASLTDARLSRNQPIDTSGIIARKGDRLPNVPLLAFALGMQRREPLSPTTTAIARIDFGYTSAMNTAFNRTDPYFERTAPRTQLDLQLLVEQARWNAGLSIRNLLDNKVPARIASGPAGVGQVWNALPRTASLDVAYRF</sequence>
<evidence type="ECO:0000259" key="13">
    <source>
        <dbReference type="Pfam" id="PF00593"/>
    </source>
</evidence>
<dbReference type="InterPro" id="IPR000531">
    <property type="entry name" value="Beta-barrel_TonB"/>
</dbReference>